<reference evidence="5 6" key="1">
    <citation type="submission" date="2018-06" db="EMBL/GenBank/DDBJ databases">
        <authorList>
            <consortium name="Pathogen Informatics"/>
            <person name="Doyle S."/>
        </authorList>
    </citation>
    <scope>NUCLEOTIDE SEQUENCE [LARGE SCALE GENOMIC DNA]</scope>
    <source>
        <strain evidence="5 6">NCTC9935</strain>
    </source>
</reference>
<dbReference type="PRINTS" id="PR00332">
    <property type="entry name" value="HISTRIAD"/>
</dbReference>
<proteinExistence type="predicted"/>
<dbReference type="EMBL" id="UAPR01000001">
    <property type="protein sequence ID" value="SPT54895.1"/>
    <property type="molecule type" value="Genomic_DNA"/>
</dbReference>
<dbReference type="STRING" id="1660.APY09_06790"/>
<dbReference type="AlphaFoldDB" id="A0A2X0U3Q5"/>
<sequence>MGDNSRMSTVFENIISGTWSGRFVWADDLCVAFATIEPTSPGHVLVVPRTPYESWTDAPSDVAAHLMKVARAIGLAQKSAFGVARSGLVIAGFEVPHTHLHVIPLRDESDVLLSKAAPASDDELDAAITTLREALLAAGHGAHVPSSMKSAALD</sequence>
<dbReference type="PROSITE" id="PS51084">
    <property type="entry name" value="HIT_2"/>
    <property type="match status" value="1"/>
</dbReference>
<organism evidence="5 6">
    <name type="scientific">Schaalia odontolytica</name>
    <dbReference type="NCBI Taxonomy" id="1660"/>
    <lineage>
        <taxon>Bacteria</taxon>
        <taxon>Bacillati</taxon>
        <taxon>Actinomycetota</taxon>
        <taxon>Actinomycetes</taxon>
        <taxon>Actinomycetales</taxon>
        <taxon>Actinomycetaceae</taxon>
        <taxon>Schaalia</taxon>
    </lineage>
</organism>
<dbReference type="InterPro" id="IPR036265">
    <property type="entry name" value="HIT-like_sf"/>
</dbReference>
<dbReference type="SUPFAM" id="SSF54197">
    <property type="entry name" value="HIT-like"/>
    <property type="match status" value="1"/>
</dbReference>
<dbReference type="PANTHER" id="PTHR46648:SF1">
    <property type="entry name" value="ADENOSINE 5'-MONOPHOSPHORAMIDASE HNT1"/>
    <property type="match status" value="1"/>
</dbReference>
<evidence type="ECO:0000256" key="1">
    <source>
        <dbReference type="PIRSR" id="PIRSR601310-1"/>
    </source>
</evidence>
<dbReference type="InterPro" id="IPR001310">
    <property type="entry name" value="Histidine_triad_HIT"/>
</dbReference>
<feature type="domain" description="HIT" evidence="4">
    <location>
        <begin position="10"/>
        <end position="113"/>
    </location>
</feature>
<dbReference type="GO" id="GO:0003824">
    <property type="term" value="F:catalytic activity"/>
    <property type="evidence" value="ECO:0007669"/>
    <property type="project" value="InterPro"/>
</dbReference>
<evidence type="ECO:0000313" key="5">
    <source>
        <dbReference type="EMBL" id="SPT54895.1"/>
    </source>
</evidence>
<name>A0A2X0U3Q5_9ACTO</name>
<evidence type="ECO:0000256" key="2">
    <source>
        <dbReference type="PIRSR" id="PIRSR601310-3"/>
    </source>
</evidence>
<dbReference type="PANTHER" id="PTHR46648">
    <property type="entry name" value="HIT FAMILY PROTEIN 1"/>
    <property type="match status" value="1"/>
</dbReference>
<dbReference type="InterPro" id="IPR011146">
    <property type="entry name" value="HIT-like"/>
</dbReference>
<accession>A0A2X0U3Q5</accession>
<dbReference type="Proteomes" id="UP000250192">
    <property type="component" value="Unassembled WGS sequence"/>
</dbReference>
<feature type="short sequence motif" description="Histidine triad motif" evidence="2 3">
    <location>
        <begin position="97"/>
        <end position="101"/>
    </location>
</feature>
<dbReference type="Gene3D" id="3.30.428.10">
    <property type="entry name" value="HIT-like"/>
    <property type="match status" value="1"/>
</dbReference>
<evidence type="ECO:0000313" key="6">
    <source>
        <dbReference type="Proteomes" id="UP000250192"/>
    </source>
</evidence>
<protein>
    <submittedName>
        <fullName evidence="5">Purine nucleoside phosphoramidase</fullName>
    </submittedName>
</protein>
<keyword evidence="6" id="KW-1185">Reference proteome</keyword>
<evidence type="ECO:0000259" key="4">
    <source>
        <dbReference type="PROSITE" id="PS51084"/>
    </source>
</evidence>
<gene>
    <name evidence="5" type="primary">hit_1</name>
    <name evidence="5" type="ORF">NCTC9935_00447</name>
</gene>
<evidence type="ECO:0000256" key="3">
    <source>
        <dbReference type="PROSITE-ProRule" id="PRU00464"/>
    </source>
</evidence>
<dbReference type="GO" id="GO:0009117">
    <property type="term" value="P:nucleotide metabolic process"/>
    <property type="evidence" value="ECO:0007669"/>
    <property type="project" value="TreeGrafter"/>
</dbReference>
<feature type="active site" description="Tele-AMP-histidine intermediate" evidence="1">
    <location>
        <position position="99"/>
    </location>
</feature>
<dbReference type="Pfam" id="PF01230">
    <property type="entry name" value="HIT"/>
    <property type="match status" value="1"/>
</dbReference>